<accession>A0ABV6ZX29</accession>
<keyword evidence="1" id="KW-0812">Transmembrane</keyword>
<keyword evidence="1" id="KW-1133">Transmembrane helix</keyword>
<organism evidence="2 3">
    <name type="scientific">Hyphobacterium vulgare</name>
    <dbReference type="NCBI Taxonomy" id="1736751"/>
    <lineage>
        <taxon>Bacteria</taxon>
        <taxon>Pseudomonadati</taxon>
        <taxon>Pseudomonadota</taxon>
        <taxon>Alphaproteobacteria</taxon>
        <taxon>Maricaulales</taxon>
        <taxon>Maricaulaceae</taxon>
        <taxon>Hyphobacterium</taxon>
    </lineage>
</organism>
<evidence type="ECO:0000313" key="2">
    <source>
        <dbReference type="EMBL" id="MFC2925961.1"/>
    </source>
</evidence>
<feature type="transmembrane region" description="Helical" evidence="1">
    <location>
        <begin position="6"/>
        <end position="28"/>
    </location>
</feature>
<feature type="transmembrane region" description="Helical" evidence="1">
    <location>
        <begin position="35"/>
        <end position="62"/>
    </location>
</feature>
<keyword evidence="3" id="KW-1185">Reference proteome</keyword>
<keyword evidence="1" id="KW-0472">Membrane</keyword>
<protein>
    <submittedName>
        <fullName evidence="2">Uncharacterized protein</fullName>
    </submittedName>
</protein>
<name>A0ABV6ZX29_9PROT</name>
<comment type="caution">
    <text evidence="2">The sequence shown here is derived from an EMBL/GenBank/DDBJ whole genome shotgun (WGS) entry which is preliminary data.</text>
</comment>
<evidence type="ECO:0000313" key="3">
    <source>
        <dbReference type="Proteomes" id="UP001595379"/>
    </source>
</evidence>
<gene>
    <name evidence="2" type="ORF">ACFOOR_07570</name>
</gene>
<evidence type="ECO:0000256" key="1">
    <source>
        <dbReference type="SAM" id="Phobius"/>
    </source>
</evidence>
<proteinExistence type="predicted"/>
<dbReference type="RefSeq" id="WP_343164854.1">
    <property type="nucleotide sequence ID" value="NZ_JBHRSV010000012.1"/>
</dbReference>
<feature type="transmembrane region" description="Helical" evidence="1">
    <location>
        <begin position="82"/>
        <end position="102"/>
    </location>
</feature>
<sequence length="124" mass="13013">MNKQAALGISIAGFVVLILSVFIPLYGLTYIGGIALVLVTVGAFFGERVFSVLTVVVSAVKVWFLSPTFKLMTSVNEGGDLALVYTIAIAAHAAPVIGLIIAHQRAQSVSPENTNQPTGMPRGK</sequence>
<dbReference type="Proteomes" id="UP001595379">
    <property type="component" value="Unassembled WGS sequence"/>
</dbReference>
<reference evidence="3" key="1">
    <citation type="journal article" date="2019" name="Int. J. Syst. Evol. Microbiol.">
        <title>The Global Catalogue of Microorganisms (GCM) 10K type strain sequencing project: providing services to taxonomists for standard genome sequencing and annotation.</title>
        <authorList>
            <consortium name="The Broad Institute Genomics Platform"/>
            <consortium name="The Broad Institute Genome Sequencing Center for Infectious Disease"/>
            <person name="Wu L."/>
            <person name="Ma J."/>
        </authorList>
    </citation>
    <scope>NUCLEOTIDE SEQUENCE [LARGE SCALE GENOMIC DNA]</scope>
    <source>
        <strain evidence="3">KCTC 52487</strain>
    </source>
</reference>
<dbReference type="EMBL" id="JBHRSV010000012">
    <property type="protein sequence ID" value="MFC2925961.1"/>
    <property type="molecule type" value="Genomic_DNA"/>
</dbReference>